<dbReference type="EMBL" id="FMAF01000008">
    <property type="protein sequence ID" value="SCB35725.1"/>
    <property type="molecule type" value="Genomic_DNA"/>
</dbReference>
<organism evidence="2 3">
    <name type="scientific">Rhizobium lusitanum</name>
    <dbReference type="NCBI Taxonomy" id="293958"/>
    <lineage>
        <taxon>Bacteria</taxon>
        <taxon>Pseudomonadati</taxon>
        <taxon>Pseudomonadota</taxon>
        <taxon>Alphaproteobacteria</taxon>
        <taxon>Hyphomicrobiales</taxon>
        <taxon>Rhizobiaceae</taxon>
        <taxon>Rhizobium/Agrobacterium group</taxon>
        <taxon>Rhizobium</taxon>
    </lineage>
</organism>
<protein>
    <submittedName>
        <fullName evidence="2">Uncharacterized protein</fullName>
    </submittedName>
</protein>
<dbReference type="RefSeq" id="WP_167669572.1">
    <property type="nucleotide sequence ID" value="NZ_FMAF01000008.1"/>
</dbReference>
<keyword evidence="1" id="KW-1133">Transmembrane helix</keyword>
<name>A0A1C3W775_9HYPH</name>
<gene>
    <name evidence="2" type="ORF">GA0061101_108279</name>
</gene>
<dbReference type="AlphaFoldDB" id="A0A1C3W775"/>
<evidence type="ECO:0000313" key="2">
    <source>
        <dbReference type="EMBL" id="SCB35725.1"/>
    </source>
</evidence>
<evidence type="ECO:0000313" key="3">
    <source>
        <dbReference type="Proteomes" id="UP000199205"/>
    </source>
</evidence>
<evidence type="ECO:0000256" key="1">
    <source>
        <dbReference type="SAM" id="Phobius"/>
    </source>
</evidence>
<keyword evidence="1" id="KW-0812">Transmembrane</keyword>
<proteinExistence type="predicted"/>
<reference evidence="2 3" key="1">
    <citation type="submission" date="2016-08" db="EMBL/GenBank/DDBJ databases">
        <authorList>
            <person name="Seilhamer J.J."/>
        </authorList>
    </citation>
    <scope>NUCLEOTIDE SEQUENCE [LARGE SCALE GENOMIC DNA]</scope>
    <source>
        <strain evidence="2 3">P1-7</strain>
    </source>
</reference>
<keyword evidence="1" id="KW-0472">Membrane</keyword>
<accession>A0A1C3W775</accession>
<dbReference type="Proteomes" id="UP000199205">
    <property type="component" value="Unassembled WGS sequence"/>
</dbReference>
<feature type="transmembrane region" description="Helical" evidence="1">
    <location>
        <begin position="20"/>
        <end position="43"/>
    </location>
</feature>
<sequence length="45" mass="5033">MSDNRDWYDLIVGSGNVNEGLGRMVGSILAFIVVVGLIFWMIYPN</sequence>